<accession>A0ABT9US51</accession>
<organism evidence="1 2">
    <name type="scientific">Eubacterium multiforme</name>
    <dbReference type="NCBI Taxonomy" id="83339"/>
    <lineage>
        <taxon>Bacteria</taxon>
        <taxon>Bacillati</taxon>
        <taxon>Bacillota</taxon>
        <taxon>Clostridia</taxon>
        <taxon>Eubacteriales</taxon>
        <taxon>Eubacteriaceae</taxon>
        <taxon>Eubacterium</taxon>
    </lineage>
</organism>
<dbReference type="RefSeq" id="WP_307484208.1">
    <property type="nucleotide sequence ID" value="NZ_JAUSUF010000002.1"/>
</dbReference>
<dbReference type="EMBL" id="JAUSUF010000002">
    <property type="protein sequence ID" value="MDQ0149145.1"/>
    <property type="molecule type" value="Genomic_DNA"/>
</dbReference>
<keyword evidence="2" id="KW-1185">Reference proteome</keyword>
<gene>
    <name evidence="1" type="ORF">J2S18_001075</name>
</gene>
<comment type="caution">
    <text evidence="1">The sequence shown here is derived from an EMBL/GenBank/DDBJ whole genome shotgun (WGS) entry which is preliminary data.</text>
</comment>
<evidence type="ECO:0000313" key="2">
    <source>
        <dbReference type="Proteomes" id="UP001228504"/>
    </source>
</evidence>
<name>A0ABT9US51_9FIRM</name>
<reference evidence="1 2" key="1">
    <citation type="submission" date="2023-07" db="EMBL/GenBank/DDBJ databases">
        <title>Genomic Encyclopedia of Type Strains, Phase IV (KMG-IV): sequencing the most valuable type-strain genomes for metagenomic binning, comparative biology and taxonomic classification.</title>
        <authorList>
            <person name="Goeker M."/>
        </authorList>
    </citation>
    <scope>NUCLEOTIDE SEQUENCE [LARGE SCALE GENOMIC DNA]</scope>
    <source>
        <strain evidence="1 2">DSM 20694</strain>
    </source>
</reference>
<protein>
    <submittedName>
        <fullName evidence="1">Uncharacterized protein</fullName>
    </submittedName>
</protein>
<evidence type="ECO:0000313" key="1">
    <source>
        <dbReference type="EMBL" id="MDQ0149145.1"/>
    </source>
</evidence>
<sequence>MSKLLYKIRWSDKNIMKSEHISYVAASSWDNAEKKMRKVFKASNVEVESFYCEDTKHVFIAD</sequence>
<proteinExistence type="predicted"/>
<dbReference type="Proteomes" id="UP001228504">
    <property type="component" value="Unassembled WGS sequence"/>
</dbReference>